<comment type="subcellular location">
    <subcellularLocation>
        <location evidence="1">Periplasm</location>
    </subcellularLocation>
</comment>
<evidence type="ECO:0000313" key="7">
    <source>
        <dbReference type="Proteomes" id="UP000631694"/>
    </source>
</evidence>
<dbReference type="CDD" id="cd11614">
    <property type="entry name" value="SAF_CpaB_FlgA_like"/>
    <property type="match status" value="1"/>
</dbReference>
<dbReference type="PANTHER" id="PTHR36307">
    <property type="entry name" value="FLAGELLA BASAL BODY P-RING FORMATION PROTEIN FLGA"/>
    <property type="match status" value="1"/>
</dbReference>
<feature type="domain" description="SAF" evidence="5">
    <location>
        <begin position="192"/>
        <end position="254"/>
    </location>
</feature>
<dbReference type="GO" id="GO:0044780">
    <property type="term" value="P:bacterial-type flagellum assembly"/>
    <property type="evidence" value="ECO:0007669"/>
    <property type="project" value="InterPro"/>
</dbReference>
<comment type="caution">
    <text evidence="6">The sequence shown here is derived from an EMBL/GenBank/DDBJ whole genome shotgun (WGS) entry which is preliminary data.</text>
</comment>
<proteinExistence type="predicted"/>
<feature type="signal peptide" evidence="4">
    <location>
        <begin position="1"/>
        <end position="31"/>
    </location>
</feature>
<organism evidence="6 7">
    <name type="scientific">Methylobrevis albus</name>
    <dbReference type="NCBI Taxonomy" id="2793297"/>
    <lineage>
        <taxon>Bacteria</taxon>
        <taxon>Pseudomonadati</taxon>
        <taxon>Pseudomonadota</taxon>
        <taxon>Alphaproteobacteria</taxon>
        <taxon>Hyphomicrobiales</taxon>
        <taxon>Pleomorphomonadaceae</taxon>
        <taxon>Methylobrevis</taxon>
    </lineage>
</organism>
<dbReference type="InterPro" id="IPR017585">
    <property type="entry name" value="SAF_FlgA"/>
</dbReference>
<evidence type="ECO:0000259" key="5">
    <source>
        <dbReference type="SMART" id="SM00858"/>
    </source>
</evidence>
<dbReference type="Proteomes" id="UP000631694">
    <property type="component" value="Unassembled WGS sequence"/>
</dbReference>
<keyword evidence="7" id="KW-1185">Reference proteome</keyword>
<dbReference type="Gene3D" id="3.90.1210.10">
    <property type="entry name" value="Antifreeze-like/N-acetylneuraminic acid synthase C-terminal domain"/>
    <property type="match status" value="1"/>
</dbReference>
<keyword evidence="6" id="KW-0966">Cell projection</keyword>
<keyword evidence="3" id="KW-0574">Periplasm</keyword>
<dbReference type="AlphaFoldDB" id="A0A931I058"/>
<keyword evidence="6" id="KW-0969">Cilium</keyword>
<reference evidence="6" key="1">
    <citation type="submission" date="2020-12" db="EMBL/GenBank/DDBJ databases">
        <title>Methylobrevis albus sp. nov., isolated from fresh water lack sediment.</title>
        <authorList>
            <person name="Zou Q."/>
        </authorList>
    </citation>
    <scope>NUCLEOTIDE SEQUENCE</scope>
    <source>
        <strain evidence="6">L22</strain>
    </source>
</reference>
<dbReference type="InterPro" id="IPR013974">
    <property type="entry name" value="SAF"/>
</dbReference>
<sequence>MTLATFLKQVMAGAAIAAALVAFIASQPAHAAARLKTSVVVDAAVVTLGDLFDAAGPLAATPVFRAPDPGVEGRLAAADAIAAATAAGLPLAPDATAAGEIAVVRRGILVGGDDFGDLVRDAVADRGALDAAAIDVTFDAEPASLVTAASTPLTLVSLGHQTGSGRFTARFSLDRGTGPEIVELAGQAVETIEVVVLTRSIERGDVVGANDIALVRQDRRRVARSAGGEPDRFVGLAARRPQRVGAALALADFEAPRLVGRNELVTVVYRRPGMALTARGRVLDNGAAGDTVRVLNEQSKRIVQATVVGRGEVEVLAAPLTTARLETREGAIR</sequence>
<evidence type="ECO:0000313" key="6">
    <source>
        <dbReference type="EMBL" id="MBH0236868.1"/>
    </source>
</evidence>
<evidence type="ECO:0000256" key="4">
    <source>
        <dbReference type="SAM" id="SignalP"/>
    </source>
</evidence>
<dbReference type="Gene3D" id="2.30.30.760">
    <property type="match status" value="1"/>
</dbReference>
<dbReference type="SMART" id="SM00858">
    <property type="entry name" value="SAF"/>
    <property type="match status" value="1"/>
</dbReference>
<protein>
    <submittedName>
        <fullName evidence="6">Flagellar basal body P-ring formation protein FlgA</fullName>
    </submittedName>
</protein>
<accession>A0A931I058</accession>
<gene>
    <name evidence="6" type="primary">flgA</name>
    <name evidence="6" type="ORF">I5731_03445</name>
</gene>
<dbReference type="NCBIfam" id="TIGR03170">
    <property type="entry name" value="flgA_cterm"/>
    <property type="match status" value="1"/>
</dbReference>
<name>A0A931I058_9HYPH</name>
<dbReference type="PANTHER" id="PTHR36307:SF1">
    <property type="entry name" value="FLAGELLA BASAL BODY P-RING FORMATION PROTEIN FLGA"/>
    <property type="match status" value="1"/>
</dbReference>
<evidence type="ECO:0000256" key="3">
    <source>
        <dbReference type="ARBA" id="ARBA00022764"/>
    </source>
</evidence>
<evidence type="ECO:0000256" key="1">
    <source>
        <dbReference type="ARBA" id="ARBA00004418"/>
    </source>
</evidence>
<keyword evidence="6" id="KW-0282">Flagellum</keyword>
<keyword evidence="2 4" id="KW-0732">Signal</keyword>
<dbReference type="GO" id="GO:0042597">
    <property type="term" value="C:periplasmic space"/>
    <property type="evidence" value="ECO:0007669"/>
    <property type="project" value="UniProtKB-SubCell"/>
</dbReference>
<dbReference type="RefSeq" id="WP_197309962.1">
    <property type="nucleotide sequence ID" value="NZ_JADZLT010000040.1"/>
</dbReference>
<dbReference type="Pfam" id="PF13144">
    <property type="entry name" value="ChapFlgA"/>
    <property type="match status" value="1"/>
</dbReference>
<evidence type="ECO:0000256" key="2">
    <source>
        <dbReference type="ARBA" id="ARBA00022729"/>
    </source>
</evidence>
<feature type="chain" id="PRO_5037334799" evidence="4">
    <location>
        <begin position="32"/>
        <end position="333"/>
    </location>
</feature>
<dbReference type="InterPro" id="IPR039246">
    <property type="entry name" value="Flagellar_FlgA"/>
</dbReference>
<dbReference type="EMBL" id="JADZLT010000040">
    <property type="protein sequence ID" value="MBH0236868.1"/>
    <property type="molecule type" value="Genomic_DNA"/>
</dbReference>